<dbReference type="FunFam" id="1.10.510.10:FF:000301">
    <property type="entry name" value="Serine/threonine-protein kinase Chk1"/>
    <property type="match status" value="1"/>
</dbReference>
<reference evidence="12" key="1">
    <citation type="submission" date="2021-02" db="EMBL/GenBank/DDBJ databases">
        <authorList>
            <person name="Nowell W R."/>
        </authorList>
    </citation>
    <scope>NUCLEOTIDE SEQUENCE</scope>
    <source>
        <strain evidence="12">Ploen Becks lab</strain>
    </source>
</reference>
<evidence type="ECO:0000256" key="7">
    <source>
        <dbReference type="ARBA" id="ARBA00047899"/>
    </source>
</evidence>
<dbReference type="EC" id="2.7.11.1" evidence="1"/>
<dbReference type="SMART" id="SM00220">
    <property type="entry name" value="S_TKc"/>
    <property type="match status" value="1"/>
</dbReference>
<evidence type="ECO:0000256" key="3">
    <source>
        <dbReference type="ARBA" id="ARBA00022679"/>
    </source>
</evidence>
<feature type="domain" description="Protein kinase" evidence="11">
    <location>
        <begin position="15"/>
        <end position="270"/>
    </location>
</feature>
<proteinExistence type="inferred from homology"/>
<evidence type="ECO:0000256" key="4">
    <source>
        <dbReference type="ARBA" id="ARBA00022741"/>
    </source>
</evidence>
<dbReference type="SUPFAM" id="SSF56112">
    <property type="entry name" value="Protein kinase-like (PK-like)"/>
    <property type="match status" value="1"/>
</dbReference>
<dbReference type="EMBL" id="CAJNOC010001146">
    <property type="protein sequence ID" value="CAF0839438.1"/>
    <property type="molecule type" value="Genomic_DNA"/>
</dbReference>
<dbReference type="PROSITE" id="PS00108">
    <property type="entry name" value="PROTEIN_KINASE_ST"/>
    <property type="match status" value="1"/>
</dbReference>
<organism evidence="12 13">
    <name type="scientific">Brachionus calyciflorus</name>
    <dbReference type="NCBI Taxonomy" id="104777"/>
    <lineage>
        <taxon>Eukaryota</taxon>
        <taxon>Metazoa</taxon>
        <taxon>Spiralia</taxon>
        <taxon>Gnathifera</taxon>
        <taxon>Rotifera</taxon>
        <taxon>Eurotatoria</taxon>
        <taxon>Monogononta</taxon>
        <taxon>Pseudotrocha</taxon>
        <taxon>Ploima</taxon>
        <taxon>Brachionidae</taxon>
        <taxon>Brachionus</taxon>
    </lineage>
</organism>
<evidence type="ECO:0000313" key="12">
    <source>
        <dbReference type="EMBL" id="CAF0839438.1"/>
    </source>
</evidence>
<keyword evidence="3" id="KW-0808">Transferase</keyword>
<dbReference type="GO" id="GO:0004674">
    <property type="term" value="F:protein serine/threonine kinase activity"/>
    <property type="evidence" value="ECO:0007669"/>
    <property type="project" value="UniProtKB-KW"/>
</dbReference>
<feature type="binding site" evidence="9">
    <location>
        <position position="44"/>
    </location>
    <ligand>
        <name>ATP</name>
        <dbReference type="ChEBI" id="CHEBI:30616"/>
    </ligand>
</feature>
<gene>
    <name evidence="12" type="ORF">OXX778_LOCUS8374</name>
</gene>
<evidence type="ECO:0000256" key="10">
    <source>
        <dbReference type="RuleBase" id="RU000304"/>
    </source>
</evidence>
<dbReference type="InterPro" id="IPR008271">
    <property type="entry name" value="Ser/Thr_kinase_AS"/>
</dbReference>
<dbReference type="PROSITE" id="PS00107">
    <property type="entry name" value="PROTEIN_KINASE_ATP"/>
    <property type="match status" value="1"/>
</dbReference>
<comment type="similarity">
    <text evidence="10">Belongs to the protein kinase superfamily.</text>
</comment>
<dbReference type="Gene3D" id="3.30.310.80">
    <property type="entry name" value="Kinase associated domain 1, KA1"/>
    <property type="match status" value="1"/>
</dbReference>
<dbReference type="InterPro" id="IPR011009">
    <property type="entry name" value="Kinase-like_dom_sf"/>
</dbReference>
<keyword evidence="2 10" id="KW-0723">Serine/threonine-protein kinase</keyword>
<dbReference type="Gene3D" id="1.10.510.10">
    <property type="entry name" value="Transferase(Phosphotransferase) domain 1"/>
    <property type="match status" value="1"/>
</dbReference>
<dbReference type="GO" id="GO:0005634">
    <property type="term" value="C:nucleus"/>
    <property type="evidence" value="ECO:0007669"/>
    <property type="project" value="TreeGrafter"/>
</dbReference>
<accession>A0A813VDM6</accession>
<evidence type="ECO:0000256" key="5">
    <source>
        <dbReference type="ARBA" id="ARBA00022777"/>
    </source>
</evidence>
<dbReference type="InterPro" id="IPR000719">
    <property type="entry name" value="Prot_kinase_dom"/>
</dbReference>
<comment type="catalytic activity">
    <reaction evidence="8">
        <text>L-seryl-[protein] + ATP = O-phospho-L-seryl-[protein] + ADP + H(+)</text>
        <dbReference type="Rhea" id="RHEA:17989"/>
        <dbReference type="Rhea" id="RHEA-COMP:9863"/>
        <dbReference type="Rhea" id="RHEA-COMP:11604"/>
        <dbReference type="ChEBI" id="CHEBI:15378"/>
        <dbReference type="ChEBI" id="CHEBI:29999"/>
        <dbReference type="ChEBI" id="CHEBI:30616"/>
        <dbReference type="ChEBI" id="CHEBI:83421"/>
        <dbReference type="ChEBI" id="CHEBI:456216"/>
        <dbReference type="EC" id="2.7.11.1"/>
    </reaction>
</comment>
<dbReference type="PROSITE" id="PS50011">
    <property type="entry name" value="PROTEIN_KINASE_DOM"/>
    <property type="match status" value="1"/>
</dbReference>
<dbReference type="FunFam" id="3.30.200.20:FF:000042">
    <property type="entry name" value="Aurora kinase A"/>
    <property type="match status" value="1"/>
</dbReference>
<dbReference type="GO" id="GO:0035861">
    <property type="term" value="C:site of double-strand break"/>
    <property type="evidence" value="ECO:0007669"/>
    <property type="project" value="TreeGrafter"/>
</dbReference>
<name>A0A813VDM6_9BILA</name>
<evidence type="ECO:0000256" key="8">
    <source>
        <dbReference type="ARBA" id="ARBA00048679"/>
    </source>
</evidence>
<dbReference type="Pfam" id="PF00069">
    <property type="entry name" value="Pkinase"/>
    <property type="match status" value="1"/>
</dbReference>
<keyword evidence="4 9" id="KW-0547">Nucleotide-binding</keyword>
<dbReference type="InterPro" id="IPR017441">
    <property type="entry name" value="Protein_kinase_ATP_BS"/>
</dbReference>
<dbReference type="GO" id="GO:0005524">
    <property type="term" value="F:ATP binding"/>
    <property type="evidence" value="ECO:0007669"/>
    <property type="project" value="UniProtKB-UniRule"/>
</dbReference>
<evidence type="ECO:0000256" key="1">
    <source>
        <dbReference type="ARBA" id="ARBA00012513"/>
    </source>
</evidence>
<dbReference type="Proteomes" id="UP000663879">
    <property type="component" value="Unassembled WGS sequence"/>
</dbReference>
<dbReference type="GO" id="GO:0007095">
    <property type="term" value="P:mitotic G2 DNA damage checkpoint signaling"/>
    <property type="evidence" value="ECO:0007669"/>
    <property type="project" value="TreeGrafter"/>
</dbReference>
<keyword evidence="6 9" id="KW-0067">ATP-binding</keyword>
<dbReference type="AlphaFoldDB" id="A0A813VDM6"/>
<dbReference type="GO" id="GO:0005737">
    <property type="term" value="C:cytoplasm"/>
    <property type="evidence" value="ECO:0007669"/>
    <property type="project" value="TreeGrafter"/>
</dbReference>
<evidence type="ECO:0000259" key="11">
    <source>
        <dbReference type="PROSITE" id="PS50011"/>
    </source>
</evidence>
<comment type="catalytic activity">
    <reaction evidence="7">
        <text>L-threonyl-[protein] + ATP = O-phospho-L-threonyl-[protein] + ADP + H(+)</text>
        <dbReference type="Rhea" id="RHEA:46608"/>
        <dbReference type="Rhea" id="RHEA-COMP:11060"/>
        <dbReference type="Rhea" id="RHEA-COMP:11605"/>
        <dbReference type="ChEBI" id="CHEBI:15378"/>
        <dbReference type="ChEBI" id="CHEBI:30013"/>
        <dbReference type="ChEBI" id="CHEBI:30616"/>
        <dbReference type="ChEBI" id="CHEBI:61977"/>
        <dbReference type="ChEBI" id="CHEBI:456216"/>
        <dbReference type="EC" id="2.7.11.1"/>
    </reaction>
</comment>
<keyword evidence="5" id="KW-0418">Kinase</keyword>
<dbReference type="PANTHER" id="PTHR43895">
    <property type="entry name" value="CALCIUM/CALMODULIN-DEPENDENT PROTEIN KINASE KINASE-RELATED"/>
    <property type="match status" value="1"/>
</dbReference>
<evidence type="ECO:0000256" key="6">
    <source>
        <dbReference type="ARBA" id="ARBA00022840"/>
    </source>
</evidence>
<dbReference type="PANTHER" id="PTHR43895:SF32">
    <property type="entry name" value="SERINE_THREONINE-PROTEIN KINASE CHK1"/>
    <property type="match status" value="1"/>
</dbReference>
<evidence type="ECO:0000256" key="2">
    <source>
        <dbReference type="ARBA" id="ARBA00022527"/>
    </source>
</evidence>
<evidence type="ECO:0000313" key="13">
    <source>
        <dbReference type="Proteomes" id="UP000663879"/>
    </source>
</evidence>
<sequence>MSEMEICTDTHVGSWEFANVLGEGAYGEVKLALNSKTQETRAVKIISLNLLSDKNSIQKEVLIHKSLNHENVVKFYSSFQHLDKFYIILEYASGGELFDRIEPDLGMDVELAHKYFTQLINGVEYLHSKGIVHRDIKPENLLLNDMDQIKIADFGLATLFQYRGNERLLTSPCGTAPYVAPEVLSQSSYKAQPTDVWSCGIVLVAMLAGELPWDKPVADCYDFVAWVKNNYQKSPWCKIENTALSLIRNILSYEPSQRFTIKQVKSSTWYTKTYKTNKTYEPIGFSQNSMAFLSQPTHFYLNSNQTNGSVVLDTGLEVMDSQASCRCSSTADSNPGPFNNITNHIESFSQPASIDNMYLNSQNNATQYSQYSQATSQSPLLKLVKRMTRMFVHLTVDNTCLELSKLLKKFMYDYKENVMNERQRQITVSTCDKRQTLLTFKINISEMKSQHEVLVDFRLSKGDGLEFKKIFIKFKTALNEFACKRYIFQNGHGCCARNF</sequence>
<dbReference type="OrthoDB" id="539158at2759"/>
<comment type="caution">
    <text evidence="12">The sequence shown here is derived from an EMBL/GenBank/DDBJ whole genome shotgun (WGS) entry which is preliminary data.</text>
</comment>
<protein>
    <recommendedName>
        <fullName evidence="1">non-specific serine/threonine protein kinase</fullName>
        <ecNumber evidence="1">2.7.11.1</ecNumber>
    </recommendedName>
</protein>
<evidence type="ECO:0000256" key="9">
    <source>
        <dbReference type="PROSITE-ProRule" id="PRU10141"/>
    </source>
</evidence>
<keyword evidence="13" id="KW-1185">Reference proteome</keyword>